<dbReference type="RefSeq" id="WP_058237040.1">
    <property type="nucleotide sequence ID" value="NZ_LT629792.1"/>
</dbReference>
<dbReference type="Proteomes" id="UP000198976">
    <property type="component" value="Chromosome I"/>
</dbReference>
<evidence type="ECO:0000313" key="3">
    <source>
        <dbReference type="Proteomes" id="UP000198976"/>
    </source>
</evidence>
<feature type="transmembrane region" description="Helical" evidence="1">
    <location>
        <begin position="38"/>
        <end position="58"/>
    </location>
</feature>
<evidence type="ECO:0008006" key="4">
    <source>
        <dbReference type="Google" id="ProtNLM"/>
    </source>
</evidence>
<feature type="transmembrane region" description="Helical" evidence="1">
    <location>
        <begin position="204"/>
        <end position="229"/>
    </location>
</feature>
<reference evidence="2 3" key="1">
    <citation type="submission" date="2016-10" db="EMBL/GenBank/DDBJ databases">
        <authorList>
            <person name="Varghese N."/>
            <person name="Submissions S."/>
        </authorList>
    </citation>
    <scope>NUCLEOTIDE SEQUENCE [LARGE SCALE GENOMIC DNA]</scope>
    <source>
        <strain evidence="2 3">DSM 9169</strain>
    </source>
</reference>
<feature type="transmembrane region" description="Helical" evidence="1">
    <location>
        <begin position="426"/>
        <end position="444"/>
    </location>
</feature>
<organism evidence="2 3">
    <name type="scientific">Schaalia radingae</name>
    <dbReference type="NCBI Taxonomy" id="131110"/>
    <lineage>
        <taxon>Bacteria</taxon>
        <taxon>Bacillati</taxon>
        <taxon>Actinomycetota</taxon>
        <taxon>Actinomycetes</taxon>
        <taxon>Actinomycetales</taxon>
        <taxon>Actinomycetaceae</taxon>
        <taxon>Schaalia</taxon>
    </lineage>
</organism>
<gene>
    <name evidence="2" type="ORF">SAMN04489714_1432</name>
</gene>
<feature type="transmembrane region" description="Helical" evidence="1">
    <location>
        <begin position="64"/>
        <end position="84"/>
    </location>
</feature>
<feature type="transmembrane region" description="Helical" evidence="1">
    <location>
        <begin position="259"/>
        <end position="279"/>
    </location>
</feature>
<protein>
    <recommendedName>
        <fullName evidence="4">4-amino-4-deoxy-L-arabinose transferase</fullName>
    </recommendedName>
</protein>
<dbReference type="InterPro" id="IPR046671">
    <property type="entry name" value="DUF6541"/>
</dbReference>
<keyword evidence="1" id="KW-0812">Transmembrane</keyword>
<feature type="transmembrane region" description="Helical" evidence="1">
    <location>
        <begin position="402"/>
        <end position="419"/>
    </location>
</feature>
<feature type="transmembrane region" description="Helical" evidence="1">
    <location>
        <begin position="464"/>
        <end position="484"/>
    </location>
</feature>
<feature type="transmembrane region" description="Helical" evidence="1">
    <location>
        <begin position="117"/>
        <end position="136"/>
    </location>
</feature>
<keyword evidence="3" id="KW-1185">Reference proteome</keyword>
<feature type="transmembrane region" description="Helical" evidence="1">
    <location>
        <begin position="291"/>
        <end position="307"/>
    </location>
</feature>
<sequence length="681" mass="74450">MTDLSPWIHVFPGFLLLLIAIVFPGALLAWAMGYRRRIFLIATPLLSVFLMGTGAIVAQRAVRPWGWGTYISWTLLWVVGAYVVRGAQQLIRRRRSANHARVSGSTACIRIPPPANIVAYSLGGMLAILVSAYGVIAPIGNPARPPQTWDAVFHLNALRWILDTGDASTLHLGAVATSDGTPVFYPAGWHDWAVLAVPGTAGDVVAAANVSALVIAALLWPFTATMLAATLSKRRTWIWAIGPIVASCFTAFPERLISYGTLWPTALSYVLVPLVTSIIVEMLRNHCSRRASLLVLMVMGLGAIGIAHPTGVIVAFVFVVWRFIGHLAALGKNRVRAGASWKILAWSMPFVLAGGLFGLTRTSFWRSTTGYERLKPFGEFQRELRGALIDAQLPDQIHGNQQGIILLGILTIGGILVCVGQKQGWVLPAWASIVALYLIAAVLWKPGLKLVGLWYTDPARIGSAIPLIAAPVSIVALATVIHVVHWHCARALGADDKRRSLRPLLLLTCFGVTIGLLYVPTGKYGRTVGAHQLYLNYMQLNQQGYSSLVSDAELTMMARIKEEIPPDAEVIGDPMNGSSLLYAVANVDVTFRHITGSYDPDLLDAAYNISDMLEDPEICRVLNAHDIQYYYTDSLTYWPEEADTRPLSVGLREGRFLTRHMRLVDRGGTAALWKITPCEEK</sequence>
<keyword evidence="1" id="KW-0472">Membrane</keyword>
<accession>A0ABY0V8W7</accession>
<feature type="transmembrane region" description="Helical" evidence="1">
    <location>
        <begin position="313"/>
        <end position="331"/>
    </location>
</feature>
<feature type="transmembrane region" description="Helical" evidence="1">
    <location>
        <begin position="6"/>
        <end position="31"/>
    </location>
</feature>
<dbReference type="Pfam" id="PF20176">
    <property type="entry name" value="DUF6541"/>
    <property type="match status" value="1"/>
</dbReference>
<feature type="transmembrane region" description="Helical" evidence="1">
    <location>
        <begin position="343"/>
        <end position="364"/>
    </location>
</feature>
<feature type="transmembrane region" description="Helical" evidence="1">
    <location>
        <begin position="236"/>
        <end position="253"/>
    </location>
</feature>
<evidence type="ECO:0000313" key="2">
    <source>
        <dbReference type="EMBL" id="SDT98570.1"/>
    </source>
</evidence>
<name>A0ABY0V8W7_9ACTO</name>
<feature type="transmembrane region" description="Helical" evidence="1">
    <location>
        <begin position="504"/>
        <end position="521"/>
    </location>
</feature>
<dbReference type="EMBL" id="LT629792">
    <property type="protein sequence ID" value="SDT98570.1"/>
    <property type="molecule type" value="Genomic_DNA"/>
</dbReference>
<evidence type="ECO:0000256" key="1">
    <source>
        <dbReference type="SAM" id="Phobius"/>
    </source>
</evidence>
<keyword evidence="1" id="KW-1133">Transmembrane helix</keyword>
<proteinExistence type="predicted"/>